<accession>A0ABR8VCG5</accession>
<sequence>MEKIKCICVMRELFKALSSLESELEAKYGVSLNEAMVLCSIGKETVTAGTIGERTGLMASHTSKVIGKVEEKGLLVRSLGEKDKRQMYFTLTEKGHACLQEVADKGVDVPEVLLPFFNAYKD</sequence>
<comment type="caution">
    <text evidence="2">The sequence shown here is derived from an EMBL/GenBank/DDBJ whole genome shotgun (WGS) entry which is preliminary data.</text>
</comment>
<dbReference type="SUPFAM" id="SSF46785">
    <property type="entry name" value="Winged helix' DNA-binding domain"/>
    <property type="match status" value="1"/>
</dbReference>
<organism evidence="2 3">
    <name type="scientific">Phocaeicola faecium</name>
    <dbReference type="NCBI Taxonomy" id="2762213"/>
    <lineage>
        <taxon>Bacteria</taxon>
        <taxon>Pseudomonadati</taxon>
        <taxon>Bacteroidota</taxon>
        <taxon>Bacteroidia</taxon>
        <taxon>Bacteroidales</taxon>
        <taxon>Bacteroidaceae</taxon>
        <taxon>Phocaeicola</taxon>
    </lineage>
</organism>
<proteinExistence type="predicted"/>
<dbReference type="InterPro" id="IPR000835">
    <property type="entry name" value="HTH_MarR-typ"/>
</dbReference>
<reference evidence="2 3" key="1">
    <citation type="submission" date="2020-08" db="EMBL/GenBank/DDBJ databases">
        <title>A Genomic Blueprint of the Chicken Gut Microbiome.</title>
        <authorList>
            <person name="Gilroy R."/>
            <person name="Ravi A."/>
            <person name="Getino M."/>
            <person name="Pursley I."/>
            <person name="Horton D.L."/>
            <person name="Alikhan N.-F."/>
            <person name="Baker D."/>
            <person name="Gharbi K."/>
            <person name="Hall N."/>
            <person name="Watson M."/>
            <person name="Adriaenssens E.M."/>
            <person name="Foster-Nyarko E."/>
            <person name="Jarju S."/>
            <person name="Secka A."/>
            <person name="Antonio M."/>
            <person name="Oren A."/>
            <person name="Chaudhuri R."/>
            <person name="La Ragione R.M."/>
            <person name="Hildebrand F."/>
            <person name="Pallen M.J."/>
        </authorList>
    </citation>
    <scope>NUCLEOTIDE SEQUENCE [LARGE SCALE GENOMIC DNA]</scope>
    <source>
        <strain evidence="2 3">Sa1YUN3</strain>
    </source>
</reference>
<evidence type="ECO:0000313" key="2">
    <source>
        <dbReference type="EMBL" id="MBD8002470.1"/>
    </source>
</evidence>
<evidence type="ECO:0000313" key="3">
    <source>
        <dbReference type="Proteomes" id="UP000616346"/>
    </source>
</evidence>
<dbReference type="PANTHER" id="PTHR33164">
    <property type="entry name" value="TRANSCRIPTIONAL REGULATOR, MARR FAMILY"/>
    <property type="match status" value="1"/>
</dbReference>
<dbReference type="PANTHER" id="PTHR33164:SF43">
    <property type="entry name" value="HTH-TYPE TRANSCRIPTIONAL REPRESSOR YETL"/>
    <property type="match status" value="1"/>
</dbReference>
<feature type="domain" description="HTH marR-type" evidence="1">
    <location>
        <begin position="1"/>
        <end position="122"/>
    </location>
</feature>
<dbReference type="RefSeq" id="WP_178256101.1">
    <property type="nucleotide sequence ID" value="NZ_JACSPQ010000010.1"/>
</dbReference>
<dbReference type="EMBL" id="JACSPQ010000010">
    <property type="protein sequence ID" value="MBD8002470.1"/>
    <property type="molecule type" value="Genomic_DNA"/>
</dbReference>
<dbReference type="Gene3D" id="1.10.10.10">
    <property type="entry name" value="Winged helix-like DNA-binding domain superfamily/Winged helix DNA-binding domain"/>
    <property type="match status" value="1"/>
</dbReference>
<dbReference type="InterPro" id="IPR036390">
    <property type="entry name" value="WH_DNA-bd_sf"/>
</dbReference>
<dbReference type="Pfam" id="PF13463">
    <property type="entry name" value="HTH_27"/>
    <property type="match status" value="1"/>
</dbReference>
<gene>
    <name evidence="2" type="ORF">H9626_09635</name>
</gene>
<protein>
    <submittedName>
        <fullName evidence="2">Winged helix DNA-binding protein</fullName>
    </submittedName>
</protein>
<dbReference type="SMART" id="SM00347">
    <property type="entry name" value="HTH_MARR"/>
    <property type="match status" value="1"/>
</dbReference>
<dbReference type="Proteomes" id="UP000616346">
    <property type="component" value="Unassembled WGS sequence"/>
</dbReference>
<name>A0ABR8VCG5_9BACT</name>
<keyword evidence="2" id="KW-0238">DNA-binding</keyword>
<dbReference type="GO" id="GO:0003677">
    <property type="term" value="F:DNA binding"/>
    <property type="evidence" value="ECO:0007669"/>
    <property type="project" value="UniProtKB-KW"/>
</dbReference>
<dbReference type="InterPro" id="IPR039422">
    <property type="entry name" value="MarR/SlyA-like"/>
</dbReference>
<keyword evidence="3" id="KW-1185">Reference proteome</keyword>
<evidence type="ECO:0000259" key="1">
    <source>
        <dbReference type="PROSITE" id="PS50995"/>
    </source>
</evidence>
<dbReference type="InterPro" id="IPR036388">
    <property type="entry name" value="WH-like_DNA-bd_sf"/>
</dbReference>
<dbReference type="PROSITE" id="PS50995">
    <property type="entry name" value="HTH_MARR_2"/>
    <property type="match status" value="1"/>
</dbReference>